<evidence type="ECO:0000313" key="3">
    <source>
        <dbReference type="Proteomes" id="UP001239462"/>
    </source>
</evidence>
<feature type="region of interest" description="Disordered" evidence="1">
    <location>
        <begin position="1"/>
        <end position="30"/>
    </location>
</feature>
<accession>A0ABT7PDV3</accession>
<evidence type="ECO:0000256" key="1">
    <source>
        <dbReference type="SAM" id="MobiDB-lite"/>
    </source>
</evidence>
<protein>
    <recommendedName>
        <fullName evidence="4">DUF883 domain-containing protein</fullName>
    </recommendedName>
</protein>
<proteinExistence type="predicted"/>
<dbReference type="Proteomes" id="UP001239462">
    <property type="component" value="Unassembled WGS sequence"/>
</dbReference>
<organism evidence="2 3">
    <name type="scientific">Roseiconus lacunae</name>
    <dbReference type="NCBI Taxonomy" id="2605694"/>
    <lineage>
        <taxon>Bacteria</taxon>
        <taxon>Pseudomonadati</taxon>
        <taxon>Planctomycetota</taxon>
        <taxon>Planctomycetia</taxon>
        <taxon>Pirellulales</taxon>
        <taxon>Pirellulaceae</taxon>
        <taxon>Roseiconus</taxon>
    </lineage>
</organism>
<reference evidence="2 3" key="1">
    <citation type="submission" date="2023-06" db="EMBL/GenBank/DDBJ databases">
        <title>Roseiconus lacunae JC819 isolated from Gulf of Mannar region, Tamil Nadu.</title>
        <authorList>
            <person name="Pk S."/>
            <person name="Ch S."/>
            <person name="Ch V.R."/>
        </authorList>
    </citation>
    <scope>NUCLEOTIDE SEQUENCE [LARGE SCALE GENOMIC DNA]</scope>
    <source>
        <strain evidence="2 3">JC819</strain>
    </source>
</reference>
<gene>
    <name evidence="2" type="ORF">QTN89_03060</name>
</gene>
<comment type="caution">
    <text evidence="2">The sequence shown here is derived from an EMBL/GenBank/DDBJ whole genome shotgun (WGS) entry which is preliminary data.</text>
</comment>
<evidence type="ECO:0000313" key="2">
    <source>
        <dbReference type="EMBL" id="MDM4014396.1"/>
    </source>
</evidence>
<keyword evidence="3" id="KW-1185">Reference proteome</keyword>
<evidence type="ECO:0008006" key="4">
    <source>
        <dbReference type="Google" id="ProtNLM"/>
    </source>
</evidence>
<dbReference type="RefSeq" id="WP_289162169.1">
    <property type="nucleotide sequence ID" value="NZ_JASZZN010000002.1"/>
</dbReference>
<name>A0ABT7PDV3_9BACT</name>
<sequence length="84" mass="8880">MSTSKQATAASSNTTSSSSGQAHETANRVAEKAVEYGQDAATHYVKEPARDLLTLAKEYAKDHPDVAACWAFAAGVVVGWKLKP</sequence>
<dbReference type="EMBL" id="JASZZN010000002">
    <property type="protein sequence ID" value="MDM4014396.1"/>
    <property type="molecule type" value="Genomic_DNA"/>
</dbReference>
<feature type="compositionally biased region" description="Low complexity" evidence="1">
    <location>
        <begin position="1"/>
        <end position="22"/>
    </location>
</feature>